<comment type="caution">
    <text evidence="1">The sequence shown here is derived from an EMBL/GenBank/DDBJ whole genome shotgun (WGS) entry which is preliminary data.</text>
</comment>
<evidence type="ECO:0008006" key="3">
    <source>
        <dbReference type="Google" id="ProtNLM"/>
    </source>
</evidence>
<proteinExistence type="predicted"/>
<dbReference type="AlphaFoldDB" id="A0A5C6ANB9"/>
<protein>
    <recommendedName>
        <fullName evidence="3">Intein C-terminal splicing domain-containing protein</fullName>
    </recommendedName>
</protein>
<evidence type="ECO:0000313" key="1">
    <source>
        <dbReference type="EMBL" id="TWU00911.1"/>
    </source>
</evidence>
<gene>
    <name evidence="1" type="ORF">Pla52n_42800</name>
</gene>
<dbReference type="NCBIfam" id="TIGR01443">
    <property type="entry name" value="intein_Cterm"/>
    <property type="match status" value="1"/>
</dbReference>
<dbReference type="Gene3D" id="2.170.16.10">
    <property type="entry name" value="Hedgehog/Intein (Hint) domain"/>
    <property type="match status" value="1"/>
</dbReference>
<sequence length="253" mass="26828">MSAEGRVLTISRIAQLNSPPGEEFTTYNIEVAGSHTYFVGQSRVWVHNTSTPCKLAMDTFVTAIQNGDDATQAGQKLLAKLRKLDAEGQIQLPHTVASHFEDAVKLIEASSDSTTAAKAAKLRSLAPRGTVVRNALEAHELVLANDIVSKFGGNFVGAAKRGQAGFDGILDGVKVSLKETQGGLGAVLRHASQAESSALKAGVNVDLYIKAVNVGKDQLLDFAAKGPLSKIPTQGTISKIWVLTRDGWVQIVP</sequence>
<keyword evidence="2" id="KW-1185">Reference proteome</keyword>
<reference evidence="1 2" key="1">
    <citation type="submission" date="2019-02" db="EMBL/GenBank/DDBJ databases">
        <title>Deep-cultivation of Planctomycetes and their phenomic and genomic characterization uncovers novel biology.</title>
        <authorList>
            <person name="Wiegand S."/>
            <person name="Jogler M."/>
            <person name="Boedeker C."/>
            <person name="Pinto D."/>
            <person name="Vollmers J."/>
            <person name="Rivas-Marin E."/>
            <person name="Kohn T."/>
            <person name="Peeters S.H."/>
            <person name="Heuer A."/>
            <person name="Rast P."/>
            <person name="Oberbeckmann S."/>
            <person name="Bunk B."/>
            <person name="Jeske O."/>
            <person name="Meyerdierks A."/>
            <person name="Storesund J.E."/>
            <person name="Kallscheuer N."/>
            <person name="Luecker S."/>
            <person name="Lage O.M."/>
            <person name="Pohl T."/>
            <person name="Merkel B.J."/>
            <person name="Hornburger P."/>
            <person name="Mueller R.-W."/>
            <person name="Bruemmer F."/>
            <person name="Labrenz M."/>
            <person name="Spormann A.M."/>
            <person name="Op Den Camp H."/>
            <person name="Overmann J."/>
            <person name="Amann R."/>
            <person name="Jetten M.S.M."/>
            <person name="Mascher T."/>
            <person name="Medema M.H."/>
            <person name="Devos D.P."/>
            <person name="Kaster A.-K."/>
            <person name="Ovreas L."/>
            <person name="Rohde M."/>
            <person name="Galperin M.Y."/>
            <person name="Jogler C."/>
        </authorList>
    </citation>
    <scope>NUCLEOTIDE SEQUENCE [LARGE SCALE GENOMIC DNA]</scope>
    <source>
        <strain evidence="1 2">Pla52n</strain>
    </source>
</reference>
<dbReference type="Proteomes" id="UP000320176">
    <property type="component" value="Unassembled WGS sequence"/>
</dbReference>
<organism evidence="1 2">
    <name type="scientific">Stieleria varia</name>
    <dbReference type="NCBI Taxonomy" id="2528005"/>
    <lineage>
        <taxon>Bacteria</taxon>
        <taxon>Pseudomonadati</taxon>
        <taxon>Planctomycetota</taxon>
        <taxon>Planctomycetia</taxon>
        <taxon>Pirellulales</taxon>
        <taxon>Pirellulaceae</taxon>
        <taxon>Stieleria</taxon>
    </lineage>
</organism>
<evidence type="ECO:0000313" key="2">
    <source>
        <dbReference type="Proteomes" id="UP000320176"/>
    </source>
</evidence>
<accession>A0A5C6ANB9</accession>
<dbReference type="InterPro" id="IPR030934">
    <property type="entry name" value="Intein_C"/>
</dbReference>
<name>A0A5C6ANB9_9BACT</name>
<dbReference type="EMBL" id="SJPN01000005">
    <property type="protein sequence ID" value="TWU00911.1"/>
    <property type="molecule type" value="Genomic_DNA"/>
</dbReference>